<name>A0A0A2V7K9_BEABA</name>
<sequence>MTHAAGDGAAQRLDRLGRVGLERVAEGVVDGDEVPGLAARLDRGLGAAGGLRIGVEHPVEADRRAFLVGQRRGGRAREHHDLVLFARDALHRQRHRGIGQVGDGGDAVAVEPFARLGRAHVGLVLVVGRHQLDLHALALGRQAIVDGQLRRRHRTGSAHAGIGARHVRQDADLHWRFIRRVRLTHQCCAQTQACGQPACVQFHGFVS</sequence>
<comment type="caution">
    <text evidence="1">The sequence shown here is derived from an EMBL/GenBank/DDBJ whole genome shotgun (WGS) entry which is preliminary data.</text>
</comment>
<protein>
    <submittedName>
        <fullName evidence="1">Uncharacterized protein</fullName>
    </submittedName>
</protein>
<dbReference type="HOGENOM" id="CLU_1326169_0_0_1"/>
<dbReference type="Proteomes" id="UP000030106">
    <property type="component" value="Unassembled WGS sequence"/>
</dbReference>
<dbReference type="AlphaFoldDB" id="A0A0A2V7K9"/>
<reference evidence="1 2" key="1">
    <citation type="submission" date="2012-10" db="EMBL/GenBank/DDBJ databases">
        <title>Genome sequencing and analysis of entomopathogenic fungi Beauveria bassiana D1-5.</title>
        <authorList>
            <person name="Li Q."/>
            <person name="Wang L."/>
            <person name="Zhang Z."/>
            <person name="Wang Q."/>
            <person name="Ren J."/>
            <person name="Wang M."/>
            <person name="Xu W."/>
            <person name="Wang J."/>
            <person name="Lu Y."/>
            <person name="Du Q."/>
            <person name="Sun Z."/>
        </authorList>
    </citation>
    <scope>NUCLEOTIDE SEQUENCE [LARGE SCALE GENOMIC DNA]</scope>
    <source>
        <strain evidence="1 2">D1-5</strain>
    </source>
</reference>
<gene>
    <name evidence="1" type="ORF">BBAD15_g12485</name>
</gene>
<evidence type="ECO:0000313" key="2">
    <source>
        <dbReference type="Proteomes" id="UP000030106"/>
    </source>
</evidence>
<accession>A0A0A2V7K9</accession>
<dbReference type="EMBL" id="ANFO01001658">
    <property type="protein sequence ID" value="KGQ02307.1"/>
    <property type="molecule type" value="Genomic_DNA"/>
</dbReference>
<evidence type="ECO:0000313" key="1">
    <source>
        <dbReference type="EMBL" id="KGQ02307.1"/>
    </source>
</evidence>
<organism evidence="1 2">
    <name type="scientific">Beauveria bassiana D1-5</name>
    <dbReference type="NCBI Taxonomy" id="1245745"/>
    <lineage>
        <taxon>Eukaryota</taxon>
        <taxon>Fungi</taxon>
        <taxon>Dikarya</taxon>
        <taxon>Ascomycota</taxon>
        <taxon>Pezizomycotina</taxon>
        <taxon>Sordariomycetes</taxon>
        <taxon>Hypocreomycetidae</taxon>
        <taxon>Hypocreales</taxon>
        <taxon>Cordycipitaceae</taxon>
        <taxon>Beauveria</taxon>
    </lineage>
</organism>
<proteinExistence type="predicted"/>